<dbReference type="RefSeq" id="WP_111457875.1">
    <property type="nucleotide sequence ID" value="NZ_QFYP01000001.1"/>
</dbReference>
<keyword evidence="3" id="KW-1185">Reference proteome</keyword>
<dbReference type="Proteomes" id="UP000249842">
    <property type="component" value="Unassembled WGS sequence"/>
</dbReference>
<organism evidence="2 3">
    <name type="scientific">Phenylobacterium hankyongense</name>
    <dbReference type="NCBI Taxonomy" id="1813876"/>
    <lineage>
        <taxon>Bacteria</taxon>
        <taxon>Pseudomonadati</taxon>
        <taxon>Pseudomonadota</taxon>
        <taxon>Alphaproteobacteria</taxon>
        <taxon>Caulobacterales</taxon>
        <taxon>Caulobacteraceae</taxon>
        <taxon>Phenylobacterium</taxon>
    </lineage>
</organism>
<comment type="caution">
    <text evidence="2">The sequence shown here is derived from an EMBL/GenBank/DDBJ whole genome shotgun (WGS) entry which is preliminary data.</text>
</comment>
<dbReference type="EMBL" id="QFYP01000001">
    <property type="protein sequence ID" value="RAK60582.1"/>
    <property type="molecule type" value="Genomic_DNA"/>
</dbReference>
<dbReference type="Pfam" id="PF00561">
    <property type="entry name" value="Abhydrolase_1"/>
    <property type="match status" value="1"/>
</dbReference>
<gene>
    <name evidence="2" type="ORF">DJ021_12585</name>
</gene>
<keyword evidence="2" id="KW-0378">Hydrolase</keyword>
<name>A0A328AZL8_9CAUL</name>
<sequence length="297" mass="32204">MHRRDILISGGALAAGAAVATRPAAADHRPATLRTRDGVQLFHRDWGEGPAVVFAASWALTSEMWAYQVAHLSERGFRCIAYDRRGHGRSDVPGRGYDMDTLADDLGAVIEGLGLRDVALVGHSMGGAEVIRYLGRHGSGRVRKVALVAAAAPYLLQTPDNPYGAPQAYFDARLADWARDFPKWVADNRAPFFTPQTSPAMSDWLVDQLVSTPVPVAMATFRAMLARDLRPDLARVDRPTLILHGDKDASAPLEITGRRLAAGIPGARLKVYPGAPHGLFVTHMEQVNADLEAFLRA</sequence>
<dbReference type="PANTHER" id="PTHR43433:SF5">
    <property type="entry name" value="AB HYDROLASE-1 DOMAIN-CONTAINING PROTEIN"/>
    <property type="match status" value="1"/>
</dbReference>
<reference evidence="3" key="1">
    <citation type="submission" date="2018-05" db="EMBL/GenBank/DDBJ databases">
        <authorList>
            <person name="Li X."/>
        </authorList>
    </citation>
    <scope>NUCLEOTIDE SEQUENCE [LARGE SCALE GENOMIC DNA]</scope>
    <source>
        <strain evidence="3">HKS-05</strain>
    </source>
</reference>
<dbReference type="PRINTS" id="PR00111">
    <property type="entry name" value="ABHYDROLASE"/>
</dbReference>
<evidence type="ECO:0000313" key="3">
    <source>
        <dbReference type="Proteomes" id="UP000249842"/>
    </source>
</evidence>
<dbReference type="InterPro" id="IPR000073">
    <property type="entry name" value="AB_hydrolase_1"/>
</dbReference>
<feature type="domain" description="AB hydrolase-1" evidence="1">
    <location>
        <begin position="50"/>
        <end position="283"/>
    </location>
</feature>
<dbReference type="Gene3D" id="3.40.50.1820">
    <property type="entry name" value="alpha/beta hydrolase"/>
    <property type="match status" value="1"/>
</dbReference>
<dbReference type="SUPFAM" id="SSF53474">
    <property type="entry name" value="alpha/beta-Hydrolases"/>
    <property type="match status" value="1"/>
</dbReference>
<dbReference type="AlphaFoldDB" id="A0A328AZL8"/>
<evidence type="ECO:0000259" key="1">
    <source>
        <dbReference type="Pfam" id="PF00561"/>
    </source>
</evidence>
<dbReference type="PANTHER" id="PTHR43433">
    <property type="entry name" value="HYDROLASE, ALPHA/BETA FOLD FAMILY PROTEIN"/>
    <property type="match status" value="1"/>
</dbReference>
<dbReference type="InterPro" id="IPR050471">
    <property type="entry name" value="AB_hydrolase"/>
</dbReference>
<evidence type="ECO:0000313" key="2">
    <source>
        <dbReference type="EMBL" id="RAK60582.1"/>
    </source>
</evidence>
<protein>
    <submittedName>
        <fullName evidence="2">Alpha/beta hydrolase</fullName>
    </submittedName>
</protein>
<dbReference type="OrthoDB" id="9801400at2"/>
<proteinExistence type="predicted"/>
<dbReference type="InterPro" id="IPR029058">
    <property type="entry name" value="AB_hydrolase_fold"/>
</dbReference>
<accession>A0A328AZL8</accession>
<dbReference type="GO" id="GO:0016787">
    <property type="term" value="F:hydrolase activity"/>
    <property type="evidence" value="ECO:0007669"/>
    <property type="project" value="UniProtKB-KW"/>
</dbReference>